<dbReference type="RefSeq" id="WP_097646019.1">
    <property type="nucleotide sequence ID" value="NZ_NQWI01000192.1"/>
</dbReference>
<evidence type="ECO:0000313" key="2">
    <source>
        <dbReference type="Proteomes" id="UP000220527"/>
    </source>
</evidence>
<gene>
    <name evidence="1" type="ORF">CJ255_20920</name>
</gene>
<sequence length="497" mass="55342">MTSLLIMTTGRTDVQIVVNDENGVVRRELDDKTCGTLHNQIEQRAWRVLDPPVAKAKGDKASVLPAGDLALCTPKLDAVLNYFTNELRELPVAALIFETRRKKNDDPRFAGAVLEQRLYDRGISQVQRHAFLEGNERFDDPANPLDAVVRREVVARLEQAIAGAIEGLKPTQIFAATTGGMAAVNAVIEELARLYAVPTGAKVDVLEVPDAAIAKQVDRAIEERFHPASGYRARWQALSLIEKGNLLGAWGAVAYIKDQPGQEWTRVVEWLACFASSLPIPDECDLSVLKHQRLAVRAALRVEFALRAGDIPRAAHGTVAFFEAALWDYLGDKTSRHASKRQFMFHVPPPNELVRENDSAKLAALSKTKKDENRKRPFIRKETVDGVDWYQIDDTAVCANQIAEHYLKLTSLTKFGKAVTQKIRDLRNDVAHNEPTPQLMNGARTEMQQAGLWSKDDPPRFLSQPLVQDVLKELGISQPDGLCEELLAEVRTRLLPC</sequence>
<protein>
    <submittedName>
        <fullName evidence="1">Uncharacterized protein</fullName>
    </submittedName>
</protein>
<proteinExistence type="predicted"/>
<name>A0A2A6RDY4_9CHLR</name>
<comment type="caution">
    <text evidence="1">The sequence shown here is derived from an EMBL/GenBank/DDBJ whole genome shotgun (WGS) entry which is preliminary data.</text>
</comment>
<keyword evidence="2" id="KW-1185">Reference proteome</keyword>
<dbReference type="OrthoDB" id="1550302at2"/>
<evidence type="ECO:0000313" key="1">
    <source>
        <dbReference type="EMBL" id="PDW00281.1"/>
    </source>
</evidence>
<reference evidence="2" key="1">
    <citation type="submission" date="2017-08" db="EMBL/GenBank/DDBJ databases">
        <authorList>
            <person name="Grouzdev D.S."/>
            <person name="Gaisin V.A."/>
            <person name="Rysina M.S."/>
            <person name="Gorlenko V.M."/>
        </authorList>
    </citation>
    <scope>NUCLEOTIDE SEQUENCE [LARGE SCALE GENOMIC DNA]</scope>
    <source>
        <strain evidence="2">Kir15-3F</strain>
    </source>
</reference>
<accession>A0A2A6RDY4</accession>
<dbReference type="EMBL" id="NQWI01000192">
    <property type="protein sequence ID" value="PDW00281.1"/>
    <property type="molecule type" value="Genomic_DNA"/>
</dbReference>
<dbReference type="AlphaFoldDB" id="A0A2A6RDY4"/>
<organism evidence="1 2">
    <name type="scientific">Candidatus Viridilinea mediisalina</name>
    <dbReference type="NCBI Taxonomy" id="2024553"/>
    <lineage>
        <taxon>Bacteria</taxon>
        <taxon>Bacillati</taxon>
        <taxon>Chloroflexota</taxon>
        <taxon>Chloroflexia</taxon>
        <taxon>Chloroflexales</taxon>
        <taxon>Chloroflexineae</taxon>
        <taxon>Oscillochloridaceae</taxon>
        <taxon>Candidatus Viridilinea</taxon>
    </lineage>
</organism>
<dbReference type="Proteomes" id="UP000220527">
    <property type="component" value="Unassembled WGS sequence"/>
</dbReference>